<evidence type="ECO:0000313" key="3">
    <source>
        <dbReference type="Proteomes" id="UP000285478"/>
    </source>
</evidence>
<proteinExistence type="predicted"/>
<evidence type="ECO:0000256" key="1">
    <source>
        <dbReference type="SAM" id="Coils"/>
    </source>
</evidence>
<protein>
    <recommendedName>
        <fullName evidence="4">DUF2325 domain-containing protein</fullName>
    </recommendedName>
</protein>
<keyword evidence="3" id="KW-1185">Reference proteome</keyword>
<gene>
    <name evidence="2" type="ORF">EPV75_01295</name>
</gene>
<evidence type="ECO:0008006" key="4">
    <source>
        <dbReference type="Google" id="ProtNLM"/>
    </source>
</evidence>
<accession>A0A451G4K0</accession>
<keyword evidence="1" id="KW-0175">Coiled coil</keyword>
<reference evidence="2 3" key="1">
    <citation type="journal article" date="2018" name="Environ. Microbiol.">
        <title>Genomes of ubiquitous marine and hypersaline Hydrogenovibrio, Thiomicrorhabdus and Thiomicrospira spp. encode a diversity of mechanisms to sustain chemolithoautotrophy in heterogeneous environments.</title>
        <authorList>
            <person name="Scott K.M."/>
            <person name="Williams J."/>
            <person name="Porter C.M.B."/>
            <person name="Russel S."/>
            <person name="Harmer T.L."/>
            <person name="Paul J.H."/>
            <person name="Antonen K.M."/>
            <person name="Bridges M.K."/>
            <person name="Camper G.J."/>
            <person name="Campla C.K."/>
            <person name="Casella L.G."/>
            <person name="Chase E."/>
            <person name="Conrad J.W."/>
            <person name="Cruz M.C."/>
            <person name="Dunlap D.S."/>
            <person name="Duran L."/>
            <person name="Fahsbender E.M."/>
            <person name="Goldsmith D.B."/>
            <person name="Keeley R.F."/>
            <person name="Kondoff M.R."/>
            <person name="Kussy B.I."/>
            <person name="Lane M.K."/>
            <person name="Lawler S."/>
            <person name="Leigh B.A."/>
            <person name="Lewis C."/>
            <person name="Lostal L.M."/>
            <person name="Marking D."/>
            <person name="Mancera P.A."/>
            <person name="McClenthan E.C."/>
            <person name="McIntyre E.A."/>
            <person name="Mine J.A."/>
            <person name="Modi S."/>
            <person name="Moore B.D."/>
            <person name="Morgan W.A."/>
            <person name="Nelson K.M."/>
            <person name="Nguyen K.N."/>
            <person name="Ogburn N."/>
            <person name="Parrino D.G."/>
            <person name="Pedapudi A.D."/>
            <person name="Pelham R.P."/>
            <person name="Preece A.M."/>
            <person name="Rampersad E.A."/>
            <person name="Richardson J.C."/>
            <person name="Rodgers C.M."/>
            <person name="Schaffer B.L."/>
            <person name="Sheridan N.E."/>
            <person name="Solone M.R."/>
            <person name="Staley Z.R."/>
            <person name="Tabuchi M."/>
            <person name="Waide R.J."/>
            <person name="Wanjugi P.W."/>
            <person name="Young S."/>
            <person name="Clum A."/>
            <person name="Daum C."/>
            <person name="Huntemann M."/>
            <person name="Ivanova N."/>
            <person name="Kyrpides N."/>
            <person name="Mikhailova N."/>
            <person name="Palaniappan K."/>
            <person name="Pillay M."/>
            <person name="Reddy T.B.K."/>
            <person name="Shapiro N."/>
            <person name="Stamatis D."/>
            <person name="Varghese N."/>
            <person name="Woyke T."/>
            <person name="Boden R."/>
            <person name="Freyermuth S.K."/>
            <person name="Kerfeld C.A."/>
        </authorList>
    </citation>
    <scope>NUCLEOTIDE SEQUENCE [LARGE SCALE GENOMIC DNA]</scope>
    <source>
        <strain evidence="2 3">JR-2</strain>
    </source>
</reference>
<evidence type="ECO:0000313" key="2">
    <source>
        <dbReference type="EMBL" id="QAB14402.1"/>
    </source>
</evidence>
<dbReference type="AlphaFoldDB" id="A0A451G4K0"/>
<dbReference type="EMBL" id="CP035033">
    <property type="protein sequence ID" value="QAB14402.1"/>
    <property type="molecule type" value="Genomic_DNA"/>
</dbReference>
<organism evidence="2 3">
    <name type="scientific">Hydrogenovibrio thermophilus</name>
    <dbReference type="NCBI Taxonomy" id="265883"/>
    <lineage>
        <taxon>Bacteria</taxon>
        <taxon>Pseudomonadati</taxon>
        <taxon>Pseudomonadota</taxon>
        <taxon>Gammaproteobacteria</taxon>
        <taxon>Thiotrichales</taxon>
        <taxon>Piscirickettsiaceae</taxon>
        <taxon>Hydrogenovibrio</taxon>
    </lineage>
</organism>
<sequence length="162" mass="18243">MTNTHVFPTHPNQPKHLLSENRRLKQELQAAKHTIAELKAQYQALEEDYLHVLDSQQPPNLKGRKIAYVGASPELIKAYKAIVQHYHGELITPESDRIEAVCDAVQQADEVFCPDDCPNQALCHAARSSCTVFNKPLRTVENSSPQLLQEKLSHIEIEVTPS</sequence>
<dbReference type="Proteomes" id="UP000285478">
    <property type="component" value="Chromosome"/>
</dbReference>
<name>A0A451G4K0_9GAMM</name>
<feature type="coiled-coil region" evidence="1">
    <location>
        <begin position="21"/>
        <end position="55"/>
    </location>
</feature>
<dbReference type="RefSeq" id="WP_128384212.1">
    <property type="nucleotide sequence ID" value="NZ_CP035033.1"/>
</dbReference>
<dbReference type="KEGG" id="htr:EPV75_01295"/>